<dbReference type="AlphaFoldDB" id="A0A6N9Q0Y4"/>
<evidence type="ECO:0008006" key="10">
    <source>
        <dbReference type="Google" id="ProtNLM"/>
    </source>
</evidence>
<feature type="transmembrane region" description="Helical" evidence="7">
    <location>
        <begin position="57"/>
        <end position="78"/>
    </location>
</feature>
<evidence type="ECO:0000256" key="3">
    <source>
        <dbReference type="ARBA" id="ARBA00022475"/>
    </source>
</evidence>
<keyword evidence="4 7" id="KW-0812">Transmembrane</keyword>
<name>A0A6N9Q0Y4_9BACL</name>
<dbReference type="Pfam" id="PF02322">
    <property type="entry name" value="Cyt_bd_oxida_II"/>
    <property type="match status" value="1"/>
</dbReference>
<sequence length="341" mass="38400">MSDEILAITLLWMFVFIYSVAASIDFGAGFWSMIYLKKPHLKATDIANRYLSPSWEVTNVFIVLIVVGLVTFFPTAAFKIGSALLIPGSLIILLLAIRSAFLVFSHTAYNKYKSLLYIISGISGILIPALLISILPITQGGFIDGSNGTEQLLFSELITSGSVYTFIGFGITSTLFLSSLLLADYSNVAEETKTYQIYRTKAIVIGPISLIMAFLILLTMREEANWLFENMMSEKIWLLLSVITFIIGYIFLWIPGKKVKGQPRGAVLFVILQYFIAGYAYGKAHLPYIIYPDMTLRIGFTDPNTFRALFVVYIVGFIVLTPGFYVFWKMFLKDKRYLKHT</sequence>
<feature type="transmembrane region" description="Helical" evidence="7">
    <location>
        <begin position="266"/>
        <end position="286"/>
    </location>
</feature>
<feature type="transmembrane region" description="Helical" evidence="7">
    <location>
        <begin position="116"/>
        <end position="137"/>
    </location>
</feature>
<evidence type="ECO:0000256" key="7">
    <source>
        <dbReference type="SAM" id="Phobius"/>
    </source>
</evidence>
<feature type="transmembrane region" description="Helical" evidence="7">
    <location>
        <begin position="157"/>
        <end position="182"/>
    </location>
</feature>
<keyword evidence="9" id="KW-1185">Reference proteome</keyword>
<comment type="caution">
    <text evidence="8">The sequence shown here is derived from an EMBL/GenBank/DDBJ whole genome shotgun (WGS) entry which is preliminary data.</text>
</comment>
<evidence type="ECO:0000256" key="6">
    <source>
        <dbReference type="ARBA" id="ARBA00023136"/>
    </source>
</evidence>
<feature type="transmembrane region" description="Helical" evidence="7">
    <location>
        <begin position="202"/>
        <end position="220"/>
    </location>
</feature>
<proteinExistence type="inferred from homology"/>
<evidence type="ECO:0000313" key="8">
    <source>
        <dbReference type="EMBL" id="NBI28987.1"/>
    </source>
</evidence>
<keyword evidence="6 7" id="KW-0472">Membrane</keyword>
<comment type="similarity">
    <text evidence="2">Belongs to the cytochrome ubiquinol oxidase subunit 2 family.</text>
</comment>
<dbReference type="GO" id="GO:0005886">
    <property type="term" value="C:plasma membrane"/>
    <property type="evidence" value="ECO:0007669"/>
    <property type="project" value="UniProtKB-SubCell"/>
</dbReference>
<dbReference type="OrthoDB" id="2416742at2"/>
<evidence type="ECO:0000256" key="1">
    <source>
        <dbReference type="ARBA" id="ARBA00004651"/>
    </source>
</evidence>
<feature type="transmembrane region" description="Helical" evidence="7">
    <location>
        <begin position="84"/>
        <end position="104"/>
    </location>
</feature>
<keyword evidence="5 7" id="KW-1133">Transmembrane helix</keyword>
<accession>A0A6N9Q0Y4</accession>
<evidence type="ECO:0000313" key="9">
    <source>
        <dbReference type="Proteomes" id="UP000448943"/>
    </source>
</evidence>
<feature type="transmembrane region" description="Helical" evidence="7">
    <location>
        <begin position="236"/>
        <end position="254"/>
    </location>
</feature>
<reference evidence="8 9" key="1">
    <citation type="submission" date="2019-01" db="EMBL/GenBank/DDBJ databases">
        <title>Chengkuizengella sp. nov., isolated from deep-sea sediment of East Pacific Ocean.</title>
        <authorList>
            <person name="Yang J."/>
            <person name="Lai Q."/>
            <person name="Shao Z."/>
        </authorList>
    </citation>
    <scope>NUCLEOTIDE SEQUENCE [LARGE SCALE GENOMIC DNA]</scope>
    <source>
        <strain evidence="8 9">YPA3-1-1</strain>
    </source>
</reference>
<feature type="transmembrane region" description="Helical" evidence="7">
    <location>
        <begin position="306"/>
        <end position="328"/>
    </location>
</feature>
<keyword evidence="3" id="KW-1003">Cell membrane</keyword>
<dbReference type="Proteomes" id="UP000448943">
    <property type="component" value="Unassembled WGS sequence"/>
</dbReference>
<dbReference type="RefSeq" id="WP_160645785.1">
    <property type="nucleotide sequence ID" value="NZ_SIJB01000019.1"/>
</dbReference>
<organism evidence="8 9">
    <name type="scientific">Chengkuizengella marina</name>
    <dbReference type="NCBI Taxonomy" id="2507566"/>
    <lineage>
        <taxon>Bacteria</taxon>
        <taxon>Bacillati</taxon>
        <taxon>Bacillota</taxon>
        <taxon>Bacilli</taxon>
        <taxon>Bacillales</taxon>
        <taxon>Paenibacillaceae</taxon>
        <taxon>Chengkuizengella</taxon>
    </lineage>
</organism>
<feature type="transmembrane region" description="Helical" evidence="7">
    <location>
        <begin position="6"/>
        <end position="36"/>
    </location>
</feature>
<evidence type="ECO:0000256" key="5">
    <source>
        <dbReference type="ARBA" id="ARBA00022989"/>
    </source>
</evidence>
<gene>
    <name evidence="8" type="ORF">ERL59_08440</name>
</gene>
<evidence type="ECO:0000256" key="4">
    <source>
        <dbReference type="ARBA" id="ARBA00022692"/>
    </source>
</evidence>
<protein>
    <recommendedName>
        <fullName evidence="10">Cytochrome bd-I ubiquinol oxidase subunit 2 apoprotein</fullName>
    </recommendedName>
</protein>
<comment type="subcellular location">
    <subcellularLocation>
        <location evidence="1">Cell membrane</location>
        <topology evidence="1">Multi-pass membrane protein</topology>
    </subcellularLocation>
</comment>
<evidence type="ECO:0000256" key="2">
    <source>
        <dbReference type="ARBA" id="ARBA00007543"/>
    </source>
</evidence>
<dbReference type="EMBL" id="SIJB01000019">
    <property type="protein sequence ID" value="NBI28987.1"/>
    <property type="molecule type" value="Genomic_DNA"/>
</dbReference>
<dbReference type="InterPro" id="IPR003317">
    <property type="entry name" value="Cyt-d_oxidase_su2"/>
</dbReference>